<dbReference type="Proteomes" id="UP001622594">
    <property type="component" value="Chromosome"/>
</dbReference>
<evidence type="ECO:0000313" key="2">
    <source>
        <dbReference type="Proteomes" id="UP001622594"/>
    </source>
</evidence>
<sequence length="199" mass="22087">MGTFIDGLIEARTVGGAWEIEVSLLDFDLGKARDAGECLFGHGGAIGVERPLFDRRGRPEDSCDEVPKEYDELNHGHSYATWAEIGTLDWDAPLCDRPDGNRLGEWRPGPDGELVLDRVPWAPIEVLDASEELFGEDLFPFEWPPGGEVHLNGAVYRPVIFTARMFAPPDGEWAPVWASMRALAAEHGDENVRLVVWFG</sequence>
<evidence type="ECO:0000313" key="1">
    <source>
        <dbReference type="EMBL" id="WTR74813.1"/>
    </source>
</evidence>
<gene>
    <name evidence="1" type="ORF">OG814_38825</name>
</gene>
<dbReference type="EMBL" id="CP108188">
    <property type="protein sequence ID" value="WTR74813.1"/>
    <property type="molecule type" value="Genomic_DNA"/>
</dbReference>
<dbReference type="RefSeq" id="WP_327159789.1">
    <property type="nucleotide sequence ID" value="NZ_CP108062.1"/>
</dbReference>
<organism evidence="1 2">
    <name type="scientific">Streptomyces zaomyceticus</name>
    <dbReference type="NCBI Taxonomy" id="68286"/>
    <lineage>
        <taxon>Bacteria</taxon>
        <taxon>Bacillati</taxon>
        <taxon>Actinomycetota</taxon>
        <taxon>Actinomycetes</taxon>
        <taxon>Kitasatosporales</taxon>
        <taxon>Streptomycetaceae</taxon>
        <taxon>Streptomyces</taxon>
    </lineage>
</organism>
<protein>
    <submittedName>
        <fullName evidence="1">Uncharacterized protein</fullName>
    </submittedName>
</protein>
<proteinExistence type="predicted"/>
<reference evidence="1 2" key="1">
    <citation type="submission" date="2022-10" db="EMBL/GenBank/DDBJ databases">
        <title>The complete genomes of actinobacterial strains from the NBC collection.</title>
        <authorList>
            <person name="Joergensen T.S."/>
            <person name="Alvarez Arevalo M."/>
            <person name="Sterndorff E.B."/>
            <person name="Faurdal D."/>
            <person name="Vuksanovic O."/>
            <person name="Mourched A.-S."/>
            <person name="Charusanti P."/>
            <person name="Shaw S."/>
            <person name="Blin K."/>
            <person name="Weber T."/>
        </authorList>
    </citation>
    <scope>NUCLEOTIDE SEQUENCE [LARGE SCALE GENOMIC DNA]</scope>
    <source>
        <strain evidence="1 2">NBC_00123</strain>
    </source>
</reference>
<accession>A0ABZ1LRC2</accession>
<keyword evidence="2" id="KW-1185">Reference proteome</keyword>
<name>A0ABZ1LRC2_9ACTN</name>